<accession>A0AB39CE45</accession>
<reference evidence="1" key="1">
    <citation type="submission" date="2024-07" db="EMBL/GenBank/DDBJ databases">
        <authorList>
            <person name="Bringhurst R.M."/>
            <person name="Homer T.E."/>
        </authorList>
    </citation>
    <scope>NUCLEOTIDE SEQUENCE</scope>
</reference>
<protein>
    <submittedName>
        <fullName evidence="1">Uncharacterized protein</fullName>
    </submittedName>
</protein>
<name>A0AB39CE45_9VIRU</name>
<proteinExistence type="predicted"/>
<sequence length="174" mass="19386">MSYEPDDGPLTDEQLEAIRAASPATDTPEELFTENLFPKAGALADQISRIIREVFGAELTKQWPILDREPQPLTIELANDLRNKSAGNLFLMGTDIADYVRFTNSEEYFMLNDGAEGALHPWFDVHHSKSGREAGYVGMLMGIEVYTHPSLPQNVFICLQHGTKQNAVIGHVKI</sequence>
<organism evidence="1">
    <name type="scientific">Pseudomonas phage HRDY3</name>
    <dbReference type="NCBI Taxonomy" id="3236930"/>
    <lineage>
        <taxon>Viruses</taxon>
    </lineage>
</organism>
<evidence type="ECO:0000313" key="1">
    <source>
        <dbReference type="EMBL" id="XDJ15121.1"/>
    </source>
</evidence>
<dbReference type="EMBL" id="PQ015379">
    <property type="protein sequence ID" value="XDJ15121.1"/>
    <property type="molecule type" value="Genomic_DNA"/>
</dbReference>